<dbReference type="GO" id="GO:0070062">
    <property type="term" value="C:extracellular exosome"/>
    <property type="evidence" value="ECO:0007669"/>
    <property type="project" value="TreeGrafter"/>
</dbReference>
<feature type="compositionally biased region" description="Basic and acidic residues" evidence="10">
    <location>
        <begin position="126"/>
        <end position="135"/>
    </location>
</feature>
<evidence type="ECO:0000256" key="5">
    <source>
        <dbReference type="ARBA" id="ARBA00023203"/>
    </source>
</evidence>
<dbReference type="AlphaFoldDB" id="A0A2I3GGA1"/>
<evidence type="ECO:0000256" key="7">
    <source>
        <dbReference type="ARBA" id="ARBA00025213"/>
    </source>
</evidence>
<dbReference type="Proteomes" id="UP000001073">
    <property type="component" value="Chromosome 17"/>
</dbReference>
<dbReference type="GO" id="GO:0001763">
    <property type="term" value="P:morphogenesis of a branching structure"/>
    <property type="evidence" value="ECO:0007669"/>
    <property type="project" value="Ensembl"/>
</dbReference>
<dbReference type="GO" id="GO:0043209">
    <property type="term" value="C:myelin sheath"/>
    <property type="evidence" value="ECO:0007669"/>
    <property type="project" value="Ensembl"/>
</dbReference>
<dbReference type="GO" id="GO:0097386">
    <property type="term" value="C:glial cell projection"/>
    <property type="evidence" value="ECO:0007669"/>
    <property type="project" value="Ensembl"/>
</dbReference>
<evidence type="ECO:0000256" key="4">
    <source>
        <dbReference type="ARBA" id="ARBA00022553"/>
    </source>
</evidence>
<dbReference type="GO" id="GO:0030175">
    <property type="term" value="C:filopodium"/>
    <property type="evidence" value="ECO:0007669"/>
    <property type="project" value="Ensembl"/>
</dbReference>
<feature type="compositionally biased region" description="Basic and acidic residues" evidence="10">
    <location>
        <begin position="203"/>
        <end position="222"/>
    </location>
</feature>
<dbReference type="GO" id="GO:0005938">
    <property type="term" value="C:cell cortex"/>
    <property type="evidence" value="ECO:0007669"/>
    <property type="project" value="Ensembl"/>
</dbReference>
<keyword evidence="6" id="KW-0206">Cytoskeleton</keyword>
<dbReference type="PANTHER" id="PTHR47137">
    <property type="entry name" value="ERMIN"/>
    <property type="match status" value="1"/>
</dbReference>
<dbReference type="SUPFAM" id="SSF48678">
    <property type="entry name" value="Moesin tail domain"/>
    <property type="match status" value="1"/>
</dbReference>
<dbReference type="FunCoup" id="A0A2I3GGA1">
    <property type="interactions" value="37"/>
</dbReference>
<reference evidence="11" key="3">
    <citation type="submission" date="2025-09" db="UniProtKB">
        <authorList>
            <consortium name="Ensembl"/>
        </authorList>
    </citation>
    <scope>IDENTIFICATION</scope>
</reference>
<dbReference type="GO" id="GO:0043025">
    <property type="term" value="C:neuronal cell body"/>
    <property type="evidence" value="ECO:0007669"/>
    <property type="project" value="Ensembl"/>
</dbReference>
<dbReference type="GO" id="GO:0007015">
    <property type="term" value="P:actin filament organization"/>
    <property type="evidence" value="ECO:0007669"/>
    <property type="project" value="Ensembl"/>
</dbReference>
<keyword evidence="4" id="KW-0597">Phosphoprotein</keyword>
<feature type="compositionally biased region" description="Acidic residues" evidence="10">
    <location>
        <begin position="184"/>
        <end position="202"/>
    </location>
</feature>
<evidence type="ECO:0000256" key="8">
    <source>
        <dbReference type="ARBA" id="ARBA00026168"/>
    </source>
</evidence>
<feature type="region of interest" description="Disordered" evidence="10">
    <location>
        <begin position="1"/>
        <end position="64"/>
    </location>
</feature>
<protein>
    <recommendedName>
        <fullName evidence="8">Ermin</fullName>
    </recommendedName>
    <alternativeName>
        <fullName evidence="9">Juxtanodin</fullName>
    </alternativeName>
</protein>
<comment type="subunit">
    <text evidence="2">Binds actin.</text>
</comment>
<accession>A0A2I3GGA1</accession>
<evidence type="ECO:0000256" key="3">
    <source>
        <dbReference type="ARBA" id="ARBA00022490"/>
    </source>
</evidence>
<organism evidence="11 12">
    <name type="scientific">Nomascus leucogenys</name>
    <name type="common">Northern white-cheeked gibbon</name>
    <name type="synonym">Hylobates leucogenys</name>
    <dbReference type="NCBI Taxonomy" id="61853"/>
    <lineage>
        <taxon>Eukaryota</taxon>
        <taxon>Metazoa</taxon>
        <taxon>Chordata</taxon>
        <taxon>Craniata</taxon>
        <taxon>Vertebrata</taxon>
        <taxon>Euteleostomi</taxon>
        <taxon>Mammalia</taxon>
        <taxon>Eutheria</taxon>
        <taxon>Euarchontoglires</taxon>
        <taxon>Primates</taxon>
        <taxon>Haplorrhini</taxon>
        <taxon>Catarrhini</taxon>
        <taxon>Hylobatidae</taxon>
        <taxon>Nomascus</taxon>
    </lineage>
</organism>
<feature type="compositionally biased region" description="Basic and acidic residues" evidence="10">
    <location>
        <begin position="171"/>
        <end position="183"/>
    </location>
</feature>
<dbReference type="GO" id="GO:0033269">
    <property type="term" value="C:internode region of axon"/>
    <property type="evidence" value="ECO:0007669"/>
    <property type="project" value="Ensembl"/>
</dbReference>
<proteinExistence type="predicted"/>
<feature type="compositionally biased region" description="Low complexity" evidence="10">
    <location>
        <begin position="227"/>
        <end position="237"/>
    </location>
</feature>
<evidence type="ECO:0000313" key="12">
    <source>
        <dbReference type="Proteomes" id="UP000001073"/>
    </source>
</evidence>
<feature type="compositionally biased region" description="Polar residues" evidence="10">
    <location>
        <begin position="36"/>
        <end position="56"/>
    </location>
</feature>
<dbReference type="InterPro" id="IPR045346">
    <property type="entry name" value="Ermin"/>
</dbReference>
<reference evidence="11 12" key="1">
    <citation type="submission" date="2012-10" db="EMBL/GenBank/DDBJ databases">
        <authorList>
            <consortium name="Gibbon Genome Sequencing Consortium"/>
        </authorList>
    </citation>
    <scope>NUCLEOTIDE SEQUENCE [LARGE SCALE GENOMIC DNA]</scope>
</reference>
<dbReference type="GO" id="GO:0033270">
    <property type="term" value="C:paranode region of axon"/>
    <property type="evidence" value="ECO:0007669"/>
    <property type="project" value="Ensembl"/>
</dbReference>
<dbReference type="EMBL" id="ADFV01031661">
    <property type="status" value="NOT_ANNOTATED_CDS"/>
    <property type="molecule type" value="Genomic_DNA"/>
</dbReference>
<dbReference type="InParanoid" id="A0A2I3GGA1"/>
<dbReference type="Ensembl" id="ENSNLET00000041350.1">
    <property type="protein sequence ID" value="ENSNLEP00000030336.1"/>
    <property type="gene ID" value="ENSNLEG00000027710.1"/>
</dbReference>
<keyword evidence="5" id="KW-0009">Actin-binding</keyword>
<comment type="function">
    <text evidence="7">Plays a role in cytoskeletal rearrangements during the late wrapping and/or compaction phases of myelinogenesis as well as in maintenance and stability of myelin sheath in the adult. May play an important role in late-stage oligodendroglia maturation, myelin/Ranvier node formation during CNS development, and in the maintenance and plasticity of related structures in the mature CNS.</text>
</comment>
<dbReference type="Pfam" id="PF20491">
    <property type="entry name" value="Ermin"/>
    <property type="match status" value="2"/>
</dbReference>
<evidence type="ECO:0000313" key="11">
    <source>
        <dbReference type="Ensembl" id="ENSNLEP00000030336.1"/>
    </source>
</evidence>
<evidence type="ECO:0000256" key="10">
    <source>
        <dbReference type="SAM" id="MobiDB-lite"/>
    </source>
</evidence>
<evidence type="ECO:0000256" key="9">
    <source>
        <dbReference type="ARBA" id="ARBA00031224"/>
    </source>
</evidence>
<gene>
    <name evidence="11" type="primary">ERMN</name>
</gene>
<dbReference type="GeneTree" id="ENSGT01090000260082"/>
<reference evidence="11" key="2">
    <citation type="submission" date="2025-08" db="UniProtKB">
        <authorList>
            <consortium name="Ensembl"/>
        </authorList>
    </citation>
    <scope>IDENTIFICATION</scope>
</reference>
<dbReference type="OMA" id="TPPYYRV"/>
<dbReference type="GO" id="GO:0051015">
    <property type="term" value="F:actin filament binding"/>
    <property type="evidence" value="ECO:0007669"/>
    <property type="project" value="Ensembl"/>
</dbReference>
<dbReference type="PANTHER" id="PTHR47137:SF1">
    <property type="entry name" value="ERMIN"/>
    <property type="match status" value="1"/>
</dbReference>
<evidence type="ECO:0000256" key="6">
    <source>
        <dbReference type="ARBA" id="ARBA00023212"/>
    </source>
</evidence>
<name>A0A2I3GGA1_NOMLE</name>
<dbReference type="GO" id="GO:0008360">
    <property type="term" value="P:regulation of cell shape"/>
    <property type="evidence" value="ECO:0007669"/>
    <property type="project" value="Ensembl"/>
</dbReference>
<evidence type="ECO:0000256" key="2">
    <source>
        <dbReference type="ARBA" id="ARBA00011216"/>
    </source>
</evidence>
<comment type="subcellular location">
    <subcellularLocation>
        <location evidence="1">Cytoplasm</location>
        <location evidence="1">Cytoskeleton</location>
    </subcellularLocation>
</comment>
<evidence type="ECO:0000256" key="1">
    <source>
        <dbReference type="ARBA" id="ARBA00004245"/>
    </source>
</evidence>
<sequence length="286" mass="32996">IFPKALSPDRIQPHIMTDAPATFTQAECNGDKPPENGQQPITKSSRTQSGRCTTKGSQEERRKLQGNMLLNSSMEEKILKENPEEKLFIVHKAITDLSLQETSADEMTFREGRQWEKIPLSGSNQEIRRQKERIAEQPLEEEEDEDRKNKGHQAAEIEWLGFRKPSQADMLHSKHDEEQKVWDEEIDDDDDDDNNCNDDEDEVRVIEFKKKHEEVSQFKEEGDASEDSPLSSASSQAVTPDEQPTLGKKSDISRNAYSRYNTISYRKIRKGNTKQRIDEFESMMHL</sequence>
<dbReference type="GO" id="GO:0005856">
    <property type="term" value="C:cytoskeleton"/>
    <property type="evidence" value="ECO:0007669"/>
    <property type="project" value="UniProtKB-SubCell"/>
</dbReference>
<keyword evidence="3" id="KW-0963">Cytoplasm</keyword>
<dbReference type="STRING" id="61853.ENSNLEP00000030336"/>
<dbReference type="GO" id="GO:0031344">
    <property type="term" value="P:regulation of cell projection organization"/>
    <property type="evidence" value="ECO:0007669"/>
    <property type="project" value="Ensembl"/>
</dbReference>
<dbReference type="Gene3D" id="6.10.360.10">
    <property type="match status" value="1"/>
</dbReference>
<keyword evidence="12" id="KW-1185">Reference proteome</keyword>
<dbReference type="InterPro" id="IPR008954">
    <property type="entry name" value="Moesin_tail_sf"/>
</dbReference>
<feature type="region of interest" description="Disordered" evidence="10">
    <location>
        <begin position="122"/>
        <end position="254"/>
    </location>
</feature>